<accession>L0KVB3</accession>
<dbReference type="STRING" id="867904.Metho_1133"/>
<dbReference type="Proteomes" id="UP000010866">
    <property type="component" value="Chromosome"/>
</dbReference>
<dbReference type="AlphaFoldDB" id="L0KVB3"/>
<dbReference type="NCBIfam" id="TIGR04209">
    <property type="entry name" value="sarcinarray"/>
    <property type="match status" value="1"/>
</dbReference>
<evidence type="ECO:0008006" key="3">
    <source>
        <dbReference type="Google" id="ProtNLM"/>
    </source>
</evidence>
<sequence length="197" mass="22152" precursor="true">MKVVFLLLFITSILLSSPVIVSAQSPYAKIDLYYNGILYPGADIPRPLLKIGEPFIIRFDVTSYKKCYLSVELWSIDSEDFVIIDGPTLELEKGIHGLIEENETKTYEWTVAPTENWASGSVPINFYYQFTDLDTADTIIKDEFTAAYVTVSEEYYDGEKTEVATEPAIEQPSQAPGFILPIAVGMLLLAEKCRRNT</sequence>
<gene>
    <name evidence="1" type="ordered locus">Metho_1133</name>
</gene>
<evidence type="ECO:0000313" key="1">
    <source>
        <dbReference type="EMBL" id="AGB49367.1"/>
    </source>
</evidence>
<reference evidence="2" key="1">
    <citation type="submission" date="2012-02" db="EMBL/GenBank/DDBJ databases">
        <title>Complete sequence of chromosome of Methanomethylovorans hollandica DSM 15978.</title>
        <authorList>
            <person name="Lucas S."/>
            <person name="Copeland A."/>
            <person name="Lapidus A."/>
            <person name="Glavina del Rio T."/>
            <person name="Dalin E."/>
            <person name="Tice H."/>
            <person name="Bruce D."/>
            <person name="Goodwin L."/>
            <person name="Pitluck S."/>
            <person name="Peters L."/>
            <person name="Mikhailova N."/>
            <person name="Held B."/>
            <person name="Kyrpides N."/>
            <person name="Mavromatis K."/>
            <person name="Ivanova N."/>
            <person name="Brettin T."/>
            <person name="Detter J.C."/>
            <person name="Han C."/>
            <person name="Larimer F."/>
            <person name="Land M."/>
            <person name="Hauser L."/>
            <person name="Markowitz V."/>
            <person name="Cheng J.-F."/>
            <person name="Hugenholtz P."/>
            <person name="Woyke T."/>
            <person name="Wu D."/>
            <person name="Spring S."/>
            <person name="Schroeder M."/>
            <person name="Brambilla E."/>
            <person name="Klenk H.-P."/>
            <person name="Eisen J.A."/>
        </authorList>
    </citation>
    <scope>NUCLEOTIDE SEQUENCE [LARGE SCALE GENOMIC DNA]</scope>
    <source>
        <strain evidence="2">DSM 15978 / NBRC 107637 / DMS1</strain>
    </source>
</reference>
<dbReference type="RefSeq" id="WP_015324533.1">
    <property type="nucleotide sequence ID" value="NC_019977.1"/>
</dbReference>
<name>L0KVB3_METHD</name>
<organism evidence="1 2">
    <name type="scientific">Methanomethylovorans hollandica (strain DSM 15978 / NBRC 107637 / DMS1)</name>
    <dbReference type="NCBI Taxonomy" id="867904"/>
    <lineage>
        <taxon>Archaea</taxon>
        <taxon>Methanobacteriati</taxon>
        <taxon>Methanobacteriota</taxon>
        <taxon>Stenosarchaea group</taxon>
        <taxon>Methanomicrobia</taxon>
        <taxon>Methanosarcinales</taxon>
        <taxon>Methanosarcinaceae</taxon>
        <taxon>Methanomethylovorans</taxon>
    </lineage>
</organism>
<evidence type="ECO:0000313" key="2">
    <source>
        <dbReference type="Proteomes" id="UP000010866"/>
    </source>
</evidence>
<dbReference type="HOGENOM" id="CLU_086259_0_0_2"/>
<protein>
    <recommendedName>
        <fullName evidence="3">Sarcinarray family protein</fullName>
    </recommendedName>
</protein>
<dbReference type="OrthoDB" id="136204at2157"/>
<dbReference type="InterPro" id="IPR026476">
    <property type="entry name" value="Sarcinarray_fam"/>
</dbReference>
<keyword evidence="2" id="KW-1185">Reference proteome</keyword>
<dbReference type="GeneID" id="14406942"/>
<dbReference type="EMBL" id="CP003362">
    <property type="protein sequence ID" value="AGB49367.1"/>
    <property type="molecule type" value="Genomic_DNA"/>
</dbReference>
<dbReference type="KEGG" id="mhz:Metho_1133"/>
<proteinExistence type="predicted"/>